<keyword evidence="4 6" id="KW-0805">Transcription regulation</keyword>
<keyword evidence="5 6" id="KW-0804">Transcription</keyword>
<comment type="function">
    <text evidence="6">Involved in transcription antitermination. Required for transcription of ribosomal RNA (rRNA) genes. Binds specifically to the boxA antiterminator sequence of the ribosomal RNA (rrn) operons.</text>
</comment>
<evidence type="ECO:0000256" key="4">
    <source>
        <dbReference type="ARBA" id="ARBA00023015"/>
    </source>
</evidence>
<dbReference type="InterPro" id="IPR011605">
    <property type="entry name" value="NusB_fam"/>
</dbReference>
<dbReference type="PANTHER" id="PTHR11078">
    <property type="entry name" value="N UTILIZATION SUBSTANCE PROTEIN B-RELATED"/>
    <property type="match status" value="1"/>
</dbReference>
<sequence>MINRRILRIKAMQSIFAFLQSKNANKELARNLVHDAFLPDLNANEVQDKEELKEKRKKALSQFDQLFENGEEFVYDSSLEEKINTEVEKALIEYDAQNEKDRVHLKRRMVIEAEEIYNHYLLALKLLTDLSDPSFNRYLKKGKDDNFIQNDVISLLRNSESFENALLRKKVDTSEMRSEVESWFKNLIKDSDEYKEYASGEGDFESDKIFTQYLIKNIIFKNQAVMDFFEQEDIHWAEDKNIVKSLALKTIKESEEDSVELRELSYNWEDDKIFFEDTYDYLLENEEEYEEIISEKTKNWDVERLATTDKIILMLAVSEMINFPNIPVKVTINEFIEISKKYSTPKSRQFVNGVLDVIANDLKTAGKIKKSGRGLLDNK</sequence>
<evidence type="ECO:0000256" key="5">
    <source>
        <dbReference type="ARBA" id="ARBA00023163"/>
    </source>
</evidence>
<name>A0A4D7JAR0_9BACT</name>
<dbReference type="Proteomes" id="UP000298616">
    <property type="component" value="Chromosome"/>
</dbReference>
<dbReference type="NCBIfam" id="TIGR01951">
    <property type="entry name" value="nusB"/>
    <property type="match status" value="1"/>
</dbReference>
<dbReference type="InterPro" id="IPR006027">
    <property type="entry name" value="NusB_RsmB_TIM44"/>
</dbReference>
<feature type="domain" description="NusB/RsmB/TIM44" evidence="8">
    <location>
        <begin position="268"/>
        <end position="359"/>
    </location>
</feature>
<evidence type="ECO:0000256" key="7">
    <source>
        <dbReference type="SAM" id="Coils"/>
    </source>
</evidence>
<dbReference type="Pfam" id="PF01029">
    <property type="entry name" value="NusB"/>
    <property type="match status" value="1"/>
</dbReference>
<dbReference type="GO" id="GO:0006353">
    <property type="term" value="P:DNA-templated transcription termination"/>
    <property type="evidence" value="ECO:0007669"/>
    <property type="project" value="UniProtKB-UniRule"/>
</dbReference>
<dbReference type="Gene3D" id="1.10.940.10">
    <property type="entry name" value="NusB-like"/>
    <property type="match status" value="1"/>
</dbReference>
<evidence type="ECO:0000313" key="10">
    <source>
        <dbReference type="Proteomes" id="UP000298616"/>
    </source>
</evidence>
<dbReference type="AlphaFoldDB" id="A0A4D7JAR0"/>
<dbReference type="GO" id="GO:0005829">
    <property type="term" value="C:cytosol"/>
    <property type="evidence" value="ECO:0007669"/>
    <property type="project" value="TreeGrafter"/>
</dbReference>
<keyword evidence="3 6" id="KW-0694">RNA-binding</keyword>
<evidence type="ECO:0000313" key="9">
    <source>
        <dbReference type="EMBL" id="QCK13509.1"/>
    </source>
</evidence>
<dbReference type="EMBL" id="CP028923">
    <property type="protein sequence ID" value="QCK13509.1"/>
    <property type="molecule type" value="Genomic_DNA"/>
</dbReference>
<dbReference type="GO" id="GO:0031564">
    <property type="term" value="P:transcription antitermination"/>
    <property type="evidence" value="ECO:0007669"/>
    <property type="project" value="UniProtKB-KW"/>
</dbReference>
<organism evidence="9 10">
    <name type="scientific">Mangrovivirga cuniculi</name>
    <dbReference type="NCBI Taxonomy" id="2715131"/>
    <lineage>
        <taxon>Bacteria</taxon>
        <taxon>Pseudomonadati</taxon>
        <taxon>Bacteroidota</taxon>
        <taxon>Cytophagia</taxon>
        <taxon>Cytophagales</taxon>
        <taxon>Mangrovivirgaceae</taxon>
        <taxon>Mangrovivirga</taxon>
    </lineage>
</organism>
<comment type="similarity">
    <text evidence="1 6">Belongs to the NusB family.</text>
</comment>
<keyword evidence="10" id="KW-1185">Reference proteome</keyword>
<evidence type="ECO:0000256" key="3">
    <source>
        <dbReference type="ARBA" id="ARBA00022884"/>
    </source>
</evidence>
<dbReference type="GO" id="GO:0003723">
    <property type="term" value="F:RNA binding"/>
    <property type="evidence" value="ECO:0007669"/>
    <property type="project" value="UniProtKB-UniRule"/>
</dbReference>
<dbReference type="InterPro" id="IPR035926">
    <property type="entry name" value="NusB-like_sf"/>
</dbReference>
<gene>
    <name evidence="6 9" type="primary">nusB</name>
    <name evidence="9" type="ORF">DCC35_01440</name>
</gene>
<dbReference type="PANTHER" id="PTHR11078:SF3">
    <property type="entry name" value="ANTITERMINATION NUSB DOMAIN-CONTAINING PROTEIN"/>
    <property type="match status" value="1"/>
</dbReference>
<dbReference type="OrthoDB" id="9787568at2"/>
<accession>A0A4D7JAR0</accession>
<dbReference type="KEGG" id="fpf:DCC35_01440"/>
<evidence type="ECO:0000256" key="6">
    <source>
        <dbReference type="HAMAP-Rule" id="MF_00073"/>
    </source>
</evidence>
<dbReference type="HAMAP" id="MF_00073">
    <property type="entry name" value="NusB"/>
    <property type="match status" value="1"/>
</dbReference>
<reference evidence="9 10" key="1">
    <citation type="submission" date="2018-04" db="EMBL/GenBank/DDBJ databases">
        <title>Complete genome uncultured novel isolate.</title>
        <authorList>
            <person name="Merlino G."/>
        </authorList>
    </citation>
    <scope>NUCLEOTIDE SEQUENCE [LARGE SCALE GENOMIC DNA]</scope>
    <source>
        <strain evidence="10">R1DC9</strain>
    </source>
</reference>
<evidence type="ECO:0000256" key="2">
    <source>
        <dbReference type="ARBA" id="ARBA00022814"/>
    </source>
</evidence>
<keyword evidence="2 6" id="KW-0889">Transcription antitermination</keyword>
<feature type="coiled-coil region" evidence="7">
    <location>
        <begin position="42"/>
        <end position="69"/>
    </location>
</feature>
<proteinExistence type="inferred from homology"/>
<evidence type="ECO:0000256" key="1">
    <source>
        <dbReference type="ARBA" id="ARBA00005952"/>
    </source>
</evidence>
<evidence type="ECO:0000259" key="8">
    <source>
        <dbReference type="Pfam" id="PF01029"/>
    </source>
</evidence>
<keyword evidence="7" id="KW-0175">Coiled coil</keyword>
<protein>
    <recommendedName>
        <fullName evidence="6">Transcription antitermination protein NusB</fullName>
    </recommendedName>
    <alternativeName>
        <fullName evidence="6">Antitermination factor NusB</fullName>
    </alternativeName>
</protein>
<dbReference type="SUPFAM" id="SSF48013">
    <property type="entry name" value="NusB-like"/>
    <property type="match status" value="1"/>
</dbReference>